<dbReference type="Proteomes" id="UP001139451">
    <property type="component" value="Unassembled WGS sequence"/>
</dbReference>
<evidence type="ECO:0000259" key="1">
    <source>
        <dbReference type="Pfam" id="PF02900"/>
    </source>
</evidence>
<dbReference type="Pfam" id="PF02900">
    <property type="entry name" value="LigB"/>
    <property type="match status" value="1"/>
</dbReference>
<dbReference type="AlphaFoldDB" id="A0A9X2KKQ5"/>
<organism evidence="2 3">
    <name type="scientific">Sphingomonas tagetis</name>
    <dbReference type="NCBI Taxonomy" id="2949092"/>
    <lineage>
        <taxon>Bacteria</taxon>
        <taxon>Pseudomonadati</taxon>
        <taxon>Pseudomonadota</taxon>
        <taxon>Alphaproteobacteria</taxon>
        <taxon>Sphingomonadales</taxon>
        <taxon>Sphingomonadaceae</taxon>
        <taxon>Sphingomonas</taxon>
    </lineage>
</organism>
<dbReference type="RefSeq" id="WP_254291963.1">
    <property type="nucleotide sequence ID" value="NZ_JAMLDX010000003.1"/>
</dbReference>
<dbReference type="SUPFAM" id="SSF53213">
    <property type="entry name" value="LigB-like"/>
    <property type="match status" value="1"/>
</dbReference>
<keyword evidence="2" id="KW-0560">Oxidoreductase</keyword>
<feature type="domain" description="Extradiol ring-cleavage dioxygenase class III enzyme subunit B" evidence="1">
    <location>
        <begin position="8"/>
        <end position="260"/>
    </location>
</feature>
<keyword evidence="3" id="KW-1185">Reference proteome</keyword>
<dbReference type="Gene3D" id="3.40.830.10">
    <property type="entry name" value="LigB-like"/>
    <property type="match status" value="1"/>
</dbReference>
<sequence length="276" mass="29903">MARIAGGLGTSHVPMIGRTLAAGKQAEVPFAPFFEAYAPVHDWLGERKPDVAIVFYNDHGLSFALDNMPTFAVGAATEYRNADEGWGPPEPRSFRGATELSWHLIQSLVADEFDVSVCREMLFDHAGITALDLLYPGHDVPVAVIPIVINGVQPPLPTPLRCYKFGQAIGRAIKSFAQDANVLVIGSGGLSHELGEFGKINEPFDRMTMERIVSDPEALTRYTNDEIVDLAGAQGLELMTWIAMRGAVAGQVDVISSVYQNPISHTGGAMMLIEPR</sequence>
<protein>
    <submittedName>
        <fullName evidence="2">Class III extradiol dioxygenase family protein</fullName>
    </submittedName>
</protein>
<keyword evidence="2" id="KW-0223">Dioxygenase</keyword>
<dbReference type="GO" id="GO:0008198">
    <property type="term" value="F:ferrous iron binding"/>
    <property type="evidence" value="ECO:0007669"/>
    <property type="project" value="InterPro"/>
</dbReference>
<dbReference type="GO" id="GO:0016702">
    <property type="term" value="F:oxidoreductase activity, acting on single donors with incorporation of molecular oxygen, incorporation of two atoms of oxygen"/>
    <property type="evidence" value="ECO:0007669"/>
    <property type="project" value="UniProtKB-ARBA"/>
</dbReference>
<reference evidence="2" key="1">
    <citation type="submission" date="2022-05" db="EMBL/GenBank/DDBJ databases">
        <title>Sphingomonas sp. strain MG17 Genome sequencing and assembly.</title>
        <authorList>
            <person name="Kim I."/>
        </authorList>
    </citation>
    <scope>NUCLEOTIDE SEQUENCE</scope>
    <source>
        <strain evidence="2">MG17</strain>
    </source>
</reference>
<dbReference type="InterPro" id="IPR004183">
    <property type="entry name" value="Xdiol_dOase_suB"/>
</dbReference>
<name>A0A9X2KKQ5_9SPHN</name>
<gene>
    <name evidence="2" type="ORF">M9978_05425</name>
</gene>
<comment type="caution">
    <text evidence="2">The sequence shown here is derived from an EMBL/GenBank/DDBJ whole genome shotgun (WGS) entry which is preliminary data.</text>
</comment>
<dbReference type="EMBL" id="JAMLDX010000003">
    <property type="protein sequence ID" value="MCP3729867.1"/>
    <property type="molecule type" value="Genomic_DNA"/>
</dbReference>
<evidence type="ECO:0000313" key="3">
    <source>
        <dbReference type="Proteomes" id="UP001139451"/>
    </source>
</evidence>
<accession>A0A9X2KKQ5</accession>
<proteinExistence type="predicted"/>
<evidence type="ECO:0000313" key="2">
    <source>
        <dbReference type="EMBL" id="MCP3729867.1"/>
    </source>
</evidence>
<dbReference type="NCBIfam" id="NF009901">
    <property type="entry name" value="PRK13364.1"/>
    <property type="match status" value="1"/>
</dbReference>